<sequence length="459" mass="52317">MRRKIEVILICLLFLTVGCQKEELYQDKQEKSSEFTNLQLLNANDPIVNDIMGSSTKSVNDKVDLGYPWLLDMEDDKERVTFFMKSEDRFSDRRMVYVKDGDKRFNYIVERAYVYSNVDDIENLDVDSKVNFTGILTIYSADNLPLHSYFYMNNELVGETVIDQYAKGLKTGTKSGEGIEDEKEPGNFPNLLKEVKVVGDAGSKNLMSDLWFLENSGRYINYNRGTSNDRTNYLYDDDDDRGGSSTANTNNNDIGSNGLPMDQNRKVLIHLQYLRIHEQAELAKIFSTLLQKPDLTKLQRAEIYDALEVVYLDLMKNSSEGVFPEKLYSEDVNKGDIFVLDKEVINIFSQSVSPKGLVVSTWGFAIYDIVRNASNKPGIPSVYSSPLLLIQMSMQLEDWTRANILHRYNNNPGGRQGLIMRYTESVQDFNGYLHIESCTTLIDAATGMVYGTYGQNYLP</sequence>
<dbReference type="EMBL" id="SAXA01000002">
    <property type="protein sequence ID" value="RXQ96690.1"/>
    <property type="molecule type" value="Genomic_DNA"/>
</dbReference>
<name>A0A4Q1JP48_9BACT</name>
<feature type="region of interest" description="Disordered" evidence="1">
    <location>
        <begin position="236"/>
        <end position="258"/>
    </location>
</feature>
<gene>
    <name evidence="2" type="ORF">EO244_03415</name>
</gene>
<protein>
    <submittedName>
        <fullName evidence="2">Uncharacterized protein</fullName>
    </submittedName>
</protein>
<keyword evidence="3" id="KW-1185">Reference proteome</keyword>
<reference evidence="2 3" key="1">
    <citation type="submission" date="2019-01" db="EMBL/GenBank/DDBJ databases">
        <title>Ancylomarina salipaludis sp. nov., isolated from a salt marsh.</title>
        <authorList>
            <person name="Yoon J.-H."/>
        </authorList>
    </citation>
    <scope>NUCLEOTIDE SEQUENCE [LARGE SCALE GENOMIC DNA]</scope>
    <source>
        <strain evidence="2 3">SHSM-M15</strain>
    </source>
</reference>
<dbReference type="PROSITE" id="PS51257">
    <property type="entry name" value="PROKAR_LIPOPROTEIN"/>
    <property type="match status" value="1"/>
</dbReference>
<evidence type="ECO:0000256" key="1">
    <source>
        <dbReference type="SAM" id="MobiDB-lite"/>
    </source>
</evidence>
<comment type="caution">
    <text evidence="2">The sequence shown here is derived from an EMBL/GenBank/DDBJ whole genome shotgun (WGS) entry which is preliminary data.</text>
</comment>
<proteinExistence type="predicted"/>
<evidence type="ECO:0000313" key="2">
    <source>
        <dbReference type="EMBL" id="RXQ96690.1"/>
    </source>
</evidence>
<dbReference type="RefSeq" id="WP_129252943.1">
    <property type="nucleotide sequence ID" value="NZ_SAXA01000002.1"/>
</dbReference>
<evidence type="ECO:0000313" key="3">
    <source>
        <dbReference type="Proteomes" id="UP000289703"/>
    </source>
</evidence>
<dbReference type="AlphaFoldDB" id="A0A4Q1JP48"/>
<organism evidence="2 3">
    <name type="scientific">Ancylomarina salipaludis</name>
    <dbReference type="NCBI Taxonomy" id="2501299"/>
    <lineage>
        <taxon>Bacteria</taxon>
        <taxon>Pseudomonadati</taxon>
        <taxon>Bacteroidota</taxon>
        <taxon>Bacteroidia</taxon>
        <taxon>Marinilabiliales</taxon>
        <taxon>Marinifilaceae</taxon>
        <taxon>Ancylomarina</taxon>
    </lineage>
</organism>
<accession>A0A4Q1JP48</accession>
<dbReference type="Proteomes" id="UP000289703">
    <property type="component" value="Unassembled WGS sequence"/>
</dbReference>